<dbReference type="EMBL" id="SWMS01000007">
    <property type="protein sequence ID" value="TKG70978.1"/>
    <property type="molecule type" value="Genomic_DNA"/>
</dbReference>
<dbReference type="InterPro" id="IPR011032">
    <property type="entry name" value="GroES-like_sf"/>
</dbReference>
<comment type="caution">
    <text evidence="3">The sequence shown here is derived from an EMBL/GenBank/DDBJ whole genome shotgun (WGS) entry which is preliminary data.</text>
</comment>
<reference evidence="3 4" key="1">
    <citation type="journal article" date="2015" name="Antonie Van Leeuwenhoek">
        <title>Prauserella endophytica sp. nov., an endophytic actinobacterium isolated from Tamarix taklamakanensis.</title>
        <authorList>
            <person name="Liu J.M."/>
            <person name="Habden X."/>
            <person name="Guo L."/>
            <person name="Tuo L."/>
            <person name="Jiang Z.K."/>
            <person name="Liu S.W."/>
            <person name="Liu X.F."/>
            <person name="Chen L."/>
            <person name="Li R.F."/>
            <person name="Zhang Y.Q."/>
            <person name="Sun C.H."/>
        </authorList>
    </citation>
    <scope>NUCLEOTIDE SEQUENCE [LARGE SCALE GENOMIC DNA]</scope>
    <source>
        <strain evidence="3 4">CGMCC 4.7182</strain>
    </source>
</reference>
<evidence type="ECO:0000256" key="1">
    <source>
        <dbReference type="ARBA" id="ARBA00023002"/>
    </source>
</evidence>
<dbReference type="Gene3D" id="3.40.50.720">
    <property type="entry name" value="NAD(P)-binding Rossmann-like Domain"/>
    <property type="match status" value="1"/>
</dbReference>
<dbReference type="Pfam" id="PF16884">
    <property type="entry name" value="ADH_N_2"/>
    <property type="match status" value="1"/>
</dbReference>
<keyword evidence="4" id="KW-1185">Reference proteome</keyword>
<organism evidence="3 4">
    <name type="scientific">Prauserella endophytica</name>
    <dbReference type="NCBI Taxonomy" id="1592324"/>
    <lineage>
        <taxon>Bacteria</taxon>
        <taxon>Bacillati</taxon>
        <taxon>Actinomycetota</taxon>
        <taxon>Actinomycetes</taxon>
        <taxon>Pseudonocardiales</taxon>
        <taxon>Pseudonocardiaceae</taxon>
        <taxon>Prauserella</taxon>
        <taxon>Prauserella coralliicola group</taxon>
    </lineage>
</organism>
<dbReference type="SUPFAM" id="SSF51735">
    <property type="entry name" value="NAD(P)-binding Rossmann-fold domains"/>
    <property type="match status" value="1"/>
</dbReference>
<keyword evidence="1" id="KW-0560">Oxidoreductase</keyword>
<name>A0ABY2S530_9PSEU</name>
<dbReference type="InterPro" id="IPR041694">
    <property type="entry name" value="ADH_N_2"/>
</dbReference>
<accession>A0ABY2S530</accession>
<dbReference type="CDD" id="cd05288">
    <property type="entry name" value="PGDH"/>
    <property type="match status" value="1"/>
</dbReference>
<dbReference type="InterPro" id="IPR045010">
    <property type="entry name" value="MDR_fam"/>
</dbReference>
<sequence length="344" mass="36292">MLDTFPATTRVVCLASRPAGEPGPENFGIGHQPITEPVPGQLLVRNVYMSVDPAMRGRMETTEKHYTTNFEVGGPLDGSAIGEVVAGDVDGFPVGCYVRHRLGWRDYALVDAATATVVDPDLAPLPDWLGILGQTGFTAYVGLVRTGGLREGDTVFISAAAGAVGSAAGQFAKLLGAERVIGSAGGARKAELLESQLGFDVGIDYRADLPGGLAAAAPDGIDLYFDNVGGEHLVAALHALRQGGRVALCGMIADLRSRADSPPIAHLIQATLKRLTIQGFIVRDHEDLRPEFERRVASWLRTGEVVSRQTITDGLENAADAFLSMLTGGNIGKALVRIGPERLS</sequence>
<dbReference type="SMART" id="SM00829">
    <property type="entry name" value="PKS_ER"/>
    <property type="match status" value="1"/>
</dbReference>
<gene>
    <name evidence="3" type="ORF">FCN18_15810</name>
</gene>
<dbReference type="InterPro" id="IPR013149">
    <property type="entry name" value="ADH-like_C"/>
</dbReference>
<evidence type="ECO:0000313" key="4">
    <source>
        <dbReference type="Proteomes" id="UP000309992"/>
    </source>
</evidence>
<dbReference type="SUPFAM" id="SSF50129">
    <property type="entry name" value="GroES-like"/>
    <property type="match status" value="1"/>
</dbReference>
<dbReference type="PANTHER" id="PTHR43205:SF7">
    <property type="entry name" value="PROSTAGLANDIN REDUCTASE 1"/>
    <property type="match status" value="1"/>
</dbReference>
<dbReference type="Pfam" id="PF00107">
    <property type="entry name" value="ADH_zinc_N"/>
    <property type="match status" value="1"/>
</dbReference>
<evidence type="ECO:0000259" key="2">
    <source>
        <dbReference type="SMART" id="SM00829"/>
    </source>
</evidence>
<dbReference type="PANTHER" id="PTHR43205">
    <property type="entry name" value="PROSTAGLANDIN REDUCTASE"/>
    <property type="match status" value="1"/>
</dbReference>
<dbReference type="Proteomes" id="UP000309992">
    <property type="component" value="Unassembled WGS sequence"/>
</dbReference>
<protein>
    <submittedName>
        <fullName evidence="3">NADP-dependent oxidoreductase</fullName>
    </submittedName>
</protein>
<proteinExistence type="predicted"/>
<dbReference type="InterPro" id="IPR020843">
    <property type="entry name" value="ER"/>
</dbReference>
<dbReference type="RefSeq" id="WP_137095468.1">
    <property type="nucleotide sequence ID" value="NZ_SWMS01000007.1"/>
</dbReference>
<feature type="domain" description="Enoyl reductase (ER)" evidence="2">
    <location>
        <begin position="23"/>
        <end position="336"/>
    </location>
</feature>
<evidence type="ECO:0000313" key="3">
    <source>
        <dbReference type="EMBL" id="TKG70978.1"/>
    </source>
</evidence>
<dbReference type="Gene3D" id="3.90.180.10">
    <property type="entry name" value="Medium-chain alcohol dehydrogenases, catalytic domain"/>
    <property type="match status" value="1"/>
</dbReference>
<dbReference type="InterPro" id="IPR036291">
    <property type="entry name" value="NAD(P)-bd_dom_sf"/>
</dbReference>